<dbReference type="PROSITE" id="PS50995">
    <property type="entry name" value="HTH_MARR_2"/>
    <property type="match status" value="1"/>
</dbReference>
<protein>
    <submittedName>
        <fullName evidence="2">DNA-binding MarR family transcriptional regulator</fullName>
    </submittedName>
</protein>
<keyword evidence="2" id="KW-0238">DNA-binding</keyword>
<evidence type="ECO:0000313" key="3">
    <source>
        <dbReference type="Proteomes" id="UP001296993"/>
    </source>
</evidence>
<sequence length="146" mass="15995">MTTDLGTTLTRLLAATHRLSRSATIRLEHGYSASYYRTLGILADGTPLRIGQLAEYNKISQPGMTKMLASLESRDLVQRIQDPTDSRAWLIDITATGREALVQRRLELAMVLEQDFVSLSAREIAVLAEAAEILESRSTPAPGGNP</sequence>
<dbReference type="PANTHER" id="PTHR39515:SF2">
    <property type="entry name" value="HTH-TYPE TRANSCRIPTIONAL REGULATOR RV0880"/>
    <property type="match status" value="1"/>
</dbReference>
<dbReference type="PANTHER" id="PTHR39515">
    <property type="entry name" value="CONSERVED PROTEIN"/>
    <property type="match status" value="1"/>
</dbReference>
<evidence type="ECO:0000259" key="1">
    <source>
        <dbReference type="PROSITE" id="PS50995"/>
    </source>
</evidence>
<dbReference type="Pfam" id="PF12802">
    <property type="entry name" value="MarR_2"/>
    <property type="match status" value="1"/>
</dbReference>
<accession>A0ABS4X8E2</accession>
<dbReference type="Gene3D" id="1.10.10.10">
    <property type="entry name" value="Winged helix-like DNA-binding domain superfamily/Winged helix DNA-binding domain"/>
    <property type="match status" value="1"/>
</dbReference>
<dbReference type="GO" id="GO:0003677">
    <property type="term" value="F:DNA binding"/>
    <property type="evidence" value="ECO:0007669"/>
    <property type="project" value="UniProtKB-KW"/>
</dbReference>
<organism evidence="2 3">
    <name type="scientific">Paeniglutamicibacter kerguelensis</name>
    <dbReference type="NCBI Taxonomy" id="254788"/>
    <lineage>
        <taxon>Bacteria</taxon>
        <taxon>Bacillati</taxon>
        <taxon>Actinomycetota</taxon>
        <taxon>Actinomycetes</taxon>
        <taxon>Micrococcales</taxon>
        <taxon>Micrococcaceae</taxon>
        <taxon>Paeniglutamicibacter</taxon>
    </lineage>
</organism>
<dbReference type="SUPFAM" id="SSF46785">
    <property type="entry name" value="Winged helix' DNA-binding domain"/>
    <property type="match status" value="1"/>
</dbReference>
<name>A0ABS4X8E2_9MICC</name>
<gene>
    <name evidence="2" type="ORF">JOF47_000245</name>
</gene>
<reference evidence="2 3" key="1">
    <citation type="submission" date="2021-03" db="EMBL/GenBank/DDBJ databases">
        <title>Sequencing the genomes of 1000 actinobacteria strains.</title>
        <authorList>
            <person name="Klenk H.-P."/>
        </authorList>
    </citation>
    <scope>NUCLEOTIDE SEQUENCE [LARGE SCALE GENOMIC DNA]</scope>
    <source>
        <strain evidence="2 3">DSM 15797</strain>
    </source>
</reference>
<keyword evidence="3" id="KW-1185">Reference proteome</keyword>
<dbReference type="InterPro" id="IPR000835">
    <property type="entry name" value="HTH_MarR-typ"/>
</dbReference>
<dbReference type="RefSeq" id="WP_209995433.1">
    <property type="nucleotide sequence ID" value="NZ_BAAAJY010000006.1"/>
</dbReference>
<proteinExistence type="predicted"/>
<comment type="caution">
    <text evidence="2">The sequence shown here is derived from an EMBL/GenBank/DDBJ whole genome shotgun (WGS) entry which is preliminary data.</text>
</comment>
<dbReference type="InterPro" id="IPR036390">
    <property type="entry name" value="WH_DNA-bd_sf"/>
</dbReference>
<dbReference type="SMART" id="SM00347">
    <property type="entry name" value="HTH_MARR"/>
    <property type="match status" value="1"/>
</dbReference>
<feature type="domain" description="HTH marR-type" evidence="1">
    <location>
        <begin position="2"/>
        <end position="136"/>
    </location>
</feature>
<dbReference type="InterPro" id="IPR052526">
    <property type="entry name" value="HTH-type_Bedaq_tolerance"/>
</dbReference>
<dbReference type="EMBL" id="JAGIOF010000001">
    <property type="protein sequence ID" value="MBP2384734.1"/>
    <property type="molecule type" value="Genomic_DNA"/>
</dbReference>
<evidence type="ECO:0000313" key="2">
    <source>
        <dbReference type="EMBL" id="MBP2384734.1"/>
    </source>
</evidence>
<dbReference type="InterPro" id="IPR036388">
    <property type="entry name" value="WH-like_DNA-bd_sf"/>
</dbReference>
<dbReference type="Proteomes" id="UP001296993">
    <property type="component" value="Unassembled WGS sequence"/>
</dbReference>